<evidence type="ECO:0008006" key="4">
    <source>
        <dbReference type="Google" id="ProtNLM"/>
    </source>
</evidence>
<keyword evidence="1" id="KW-0812">Transmembrane</keyword>
<comment type="caution">
    <text evidence="2">The sequence shown here is derived from an EMBL/GenBank/DDBJ whole genome shotgun (WGS) entry which is preliminary data.</text>
</comment>
<evidence type="ECO:0000313" key="3">
    <source>
        <dbReference type="Proteomes" id="UP001529245"/>
    </source>
</evidence>
<keyword evidence="1" id="KW-1133">Transmembrane helix</keyword>
<keyword evidence="1" id="KW-0472">Membrane</keyword>
<reference evidence="2 3" key="1">
    <citation type="submission" date="2023-04" db="EMBL/GenBank/DDBJ databases">
        <title>A. sendaiensis sub sp. chiapanensis a novel subspecie with specific adaptation in bacterial cell wall isolated from an active volcano.</title>
        <authorList>
            <person name="Alvarez Gutierrez P.E."/>
            <person name="Ortiz Cortes L.Y."/>
        </authorList>
    </citation>
    <scope>NUCLEOTIDE SEQUENCE [LARGE SCALE GENOMIC DNA]</scope>
    <source>
        <strain evidence="2 3">PA2</strain>
    </source>
</reference>
<keyword evidence="3" id="KW-1185">Reference proteome</keyword>
<evidence type="ECO:0000256" key="1">
    <source>
        <dbReference type="SAM" id="Phobius"/>
    </source>
</evidence>
<protein>
    <recommendedName>
        <fullName evidence="4">DUF4179 domain-containing protein</fullName>
    </recommendedName>
</protein>
<dbReference type="EMBL" id="JASGCB010000011">
    <property type="protein sequence ID" value="MDI9260187.1"/>
    <property type="molecule type" value="Genomic_DNA"/>
</dbReference>
<sequence length="347" mass="37718">MTTRDDDELEARIRRAYREREPVPFRDELKARVLRASASAIGKNPVRGAARRRNRVMASATLWVASVAVALLCVVVAWPKAPLPSSTITETARQSVRAHGQTETVIHGFGLAYAPIEVSDVRIGTLPGEPPDSCVLAELRNTSNRTLAEPDVMGVLWFTPKGGSDENWLTFVNAPAQALKPGQTVTWGFHPSGPHTGSSQALAEIPHLRFFYSRPASGASASLVWKLAPIGVEDIQVLPVAGGQGATWQSADVYATLVNRASHTVDLADERAVIWFSQGASATFFDPSAVRFLFHVTPELPGVTWPTVLKPGERARVEFRVLSTKGTDFFSRVCHVLLLDAPLVPQD</sequence>
<evidence type="ECO:0000313" key="2">
    <source>
        <dbReference type="EMBL" id="MDI9260187.1"/>
    </source>
</evidence>
<gene>
    <name evidence="2" type="ORF">QID03_08280</name>
</gene>
<name>A0ABT6XYM4_ALISE</name>
<proteinExistence type="predicted"/>
<organism evidence="2 3">
    <name type="scientific">Alicyclobacillus sendaiensis PA2</name>
    <dbReference type="NCBI Taxonomy" id="3029425"/>
    <lineage>
        <taxon>Bacteria</taxon>
        <taxon>Bacillati</taxon>
        <taxon>Bacillota</taxon>
        <taxon>Bacilli</taxon>
        <taxon>Bacillales</taxon>
        <taxon>Alicyclobacillaceae</taxon>
        <taxon>Alicyclobacillus</taxon>
    </lineage>
</organism>
<dbReference type="RefSeq" id="WP_283203682.1">
    <property type="nucleotide sequence ID" value="NZ_JASGCB010000011.1"/>
</dbReference>
<dbReference type="Proteomes" id="UP001529245">
    <property type="component" value="Unassembled WGS sequence"/>
</dbReference>
<accession>A0ABT6XYM4</accession>
<feature type="transmembrane region" description="Helical" evidence="1">
    <location>
        <begin position="56"/>
        <end position="78"/>
    </location>
</feature>